<evidence type="ECO:0000256" key="2">
    <source>
        <dbReference type="ARBA" id="ARBA00022801"/>
    </source>
</evidence>
<reference evidence="5 6" key="1">
    <citation type="submission" date="2020-06" db="EMBL/GenBank/DDBJ databases">
        <title>Genome sequence of Rhizobium sp strain ADMK78.</title>
        <authorList>
            <person name="Rahi P."/>
        </authorList>
    </citation>
    <scope>NUCLEOTIDE SEQUENCE [LARGE SCALE GENOMIC DNA]</scope>
    <source>
        <strain evidence="5 6">ADMK78</strain>
    </source>
</reference>
<proteinExistence type="inferred from homology"/>
<dbReference type="InterPro" id="IPR012334">
    <property type="entry name" value="Pectin_lyas_fold"/>
</dbReference>
<dbReference type="EMBL" id="CP058350">
    <property type="protein sequence ID" value="QLF68452.1"/>
    <property type="molecule type" value="Genomic_DNA"/>
</dbReference>
<keyword evidence="2 4" id="KW-0378">Hydrolase</keyword>
<name>A0ABX6QJI4_9HYPH</name>
<evidence type="ECO:0000313" key="5">
    <source>
        <dbReference type="EMBL" id="QLF68452.1"/>
    </source>
</evidence>
<organism evidence="5 6">
    <name type="scientific">Peteryoungia desertarenae</name>
    <dbReference type="NCBI Taxonomy" id="1813451"/>
    <lineage>
        <taxon>Bacteria</taxon>
        <taxon>Pseudomonadati</taxon>
        <taxon>Pseudomonadota</taxon>
        <taxon>Alphaproteobacteria</taxon>
        <taxon>Hyphomicrobiales</taxon>
        <taxon>Rhizobiaceae</taxon>
        <taxon>Peteryoungia</taxon>
    </lineage>
</organism>
<gene>
    <name evidence="5" type="ORF">FE840_002185</name>
</gene>
<dbReference type="PANTHER" id="PTHR31339">
    <property type="entry name" value="PECTIN LYASE-RELATED"/>
    <property type="match status" value="1"/>
</dbReference>
<sequence length="459" mass="50184">MRNHGKRPVKNNEILFVKEHFPVASLQEQLDYAAEAGCVLELPPGIHSCAALKLPSGLHLHLAAGAVLRPVDGYAPYETNRIDVIAEKSDRAIILAKNEKNIRISGDGLVDAPGAEAIIGRLDDMGTHIPAEYRPRVLVFDGCENIRLEGFSIRQSPMWTIHLIGCRNVEIDGVRVTNDTEMPNTDGIVIDACEDVAIRNCHITTADDGIVLKTSMGPDGKTIGHCRNILVENTYIESNSCALKIGTESHGDFENIRFSRCRLMNSNRGMGIFSRDGGWIANILFDTIEVECFQTPDGFWGSGEAITVNCLDRRPGKIAGIVENIRFRNISGTMEGAINFVADSKAGIRNVDLSNITLKQVDGPLKGRTYDVRPTHFDLAPSPDAAGRANAWVKDADGKVIGLVPYPGGMPALFALNVENLTHDAIRFTRPDPLPEGFHPESDVIVNAYPTTWSVEQNI</sequence>
<dbReference type="InterPro" id="IPR051801">
    <property type="entry name" value="GH28_Enzymes"/>
</dbReference>
<dbReference type="InterPro" id="IPR006626">
    <property type="entry name" value="PbH1"/>
</dbReference>
<evidence type="ECO:0000256" key="4">
    <source>
        <dbReference type="RuleBase" id="RU361169"/>
    </source>
</evidence>
<protein>
    <submittedName>
        <fullName evidence="5">Right-handed parallel beta-helix repeat-containing protein</fullName>
    </submittedName>
</protein>
<dbReference type="Proteomes" id="UP000308530">
    <property type="component" value="Chromosome"/>
</dbReference>
<dbReference type="Pfam" id="PF00295">
    <property type="entry name" value="Glyco_hydro_28"/>
    <property type="match status" value="1"/>
</dbReference>
<evidence type="ECO:0000313" key="6">
    <source>
        <dbReference type="Proteomes" id="UP000308530"/>
    </source>
</evidence>
<keyword evidence="3 4" id="KW-0326">Glycosidase</keyword>
<dbReference type="InterPro" id="IPR011050">
    <property type="entry name" value="Pectin_lyase_fold/virulence"/>
</dbReference>
<comment type="similarity">
    <text evidence="1 4">Belongs to the glycosyl hydrolase 28 family.</text>
</comment>
<dbReference type="SMART" id="SM00710">
    <property type="entry name" value="PbH1"/>
    <property type="match status" value="4"/>
</dbReference>
<dbReference type="RefSeq" id="WP_138288538.1">
    <property type="nucleotide sequence ID" value="NZ_CP058350.1"/>
</dbReference>
<keyword evidence="6" id="KW-1185">Reference proteome</keyword>
<dbReference type="SUPFAM" id="SSF51126">
    <property type="entry name" value="Pectin lyase-like"/>
    <property type="match status" value="1"/>
</dbReference>
<accession>A0ABX6QJI4</accession>
<evidence type="ECO:0000256" key="1">
    <source>
        <dbReference type="ARBA" id="ARBA00008834"/>
    </source>
</evidence>
<dbReference type="PANTHER" id="PTHR31339:SF9">
    <property type="entry name" value="PLASMIN AND FIBRONECTIN-BINDING PROTEIN A"/>
    <property type="match status" value="1"/>
</dbReference>
<dbReference type="Gene3D" id="2.160.20.10">
    <property type="entry name" value="Single-stranded right-handed beta-helix, Pectin lyase-like"/>
    <property type="match status" value="1"/>
</dbReference>
<evidence type="ECO:0000256" key="3">
    <source>
        <dbReference type="ARBA" id="ARBA00023295"/>
    </source>
</evidence>
<dbReference type="InterPro" id="IPR000743">
    <property type="entry name" value="Glyco_hydro_28"/>
</dbReference>